<evidence type="ECO:0000256" key="2">
    <source>
        <dbReference type="ARBA" id="ARBA00022801"/>
    </source>
</evidence>
<comment type="caution">
    <text evidence="7">The sequence shown here is derived from an EMBL/GenBank/DDBJ whole genome shotgun (WGS) entry which is preliminary data.</text>
</comment>
<dbReference type="GO" id="GO:0009986">
    <property type="term" value="C:cell surface"/>
    <property type="evidence" value="ECO:0007669"/>
    <property type="project" value="TreeGrafter"/>
</dbReference>
<comment type="similarity">
    <text evidence="4">Belongs to the glycosyl hydrolase 5 (cellulase A) family.</text>
</comment>
<dbReference type="Pfam" id="PF00150">
    <property type="entry name" value="Cellulase"/>
    <property type="match status" value="1"/>
</dbReference>
<dbReference type="GO" id="GO:0008422">
    <property type="term" value="F:beta-glucosidase activity"/>
    <property type="evidence" value="ECO:0007669"/>
    <property type="project" value="TreeGrafter"/>
</dbReference>
<evidence type="ECO:0000259" key="6">
    <source>
        <dbReference type="Pfam" id="PF00150"/>
    </source>
</evidence>
<dbReference type="EMBL" id="NFKK01000001">
    <property type="protein sequence ID" value="OUP54526.1"/>
    <property type="molecule type" value="Genomic_DNA"/>
</dbReference>
<dbReference type="GO" id="GO:0009251">
    <property type="term" value="P:glucan catabolic process"/>
    <property type="evidence" value="ECO:0007669"/>
    <property type="project" value="TreeGrafter"/>
</dbReference>
<evidence type="ECO:0000256" key="1">
    <source>
        <dbReference type="ARBA" id="ARBA00022729"/>
    </source>
</evidence>
<feature type="chain" id="PRO_5038534475" description="Glycoside hydrolase family 5 domain-containing protein" evidence="5">
    <location>
        <begin position="29"/>
        <end position="346"/>
    </location>
</feature>
<feature type="domain" description="Glycoside hydrolase family 5" evidence="6">
    <location>
        <begin position="54"/>
        <end position="286"/>
    </location>
</feature>
<name>A0A1Y4LCS7_9FIRM</name>
<sequence>MKPMKLRLSALSMLTAAALAFSPMIPQAVPNAPAASTSSSFQSQDEAITPAQYQSMPGHGMDVDWSKTSEGRASYQTQTVIDFAEAGIKHVRIRVKDDLTPDVLASLDRQIDDCLSHGLIPVLAYQADAFKNDPSERNLEHVVAWWSTIAARYQDKSHALSFDLLIECTDALNQQPDRLNEMIERVTAAIRQTNPDRIIMMSPRLRSNPAYLSELRVPSQANGYLMAEWHFYAAGPSKTNEKKLWTTGTAAEKQLVLDQIQLALDWQAQTGIPTWVGAWMPGNYNDGDDYTLSEQMTFAAFLCDSLDAAGIPFAVNSDTKFYDRQSGQWVTEMEPLRDLIFSSSAN</sequence>
<feature type="signal peptide" evidence="5">
    <location>
        <begin position="1"/>
        <end position="28"/>
    </location>
</feature>
<dbReference type="Gene3D" id="3.20.20.80">
    <property type="entry name" value="Glycosidases"/>
    <property type="match status" value="1"/>
</dbReference>
<proteinExistence type="inferred from homology"/>
<dbReference type="InterPro" id="IPR050386">
    <property type="entry name" value="Glycosyl_hydrolase_5"/>
</dbReference>
<dbReference type="Proteomes" id="UP000195897">
    <property type="component" value="Unassembled WGS sequence"/>
</dbReference>
<evidence type="ECO:0000313" key="7">
    <source>
        <dbReference type="EMBL" id="OUP54526.1"/>
    </source>
</evidence>
<dbReference type="PANTHER" id="PTHR31297:SF17">
    <property type="entry name" value="ENDOGLUCANASE"/>
    <property type="match status" value="1"/>
</dbReference>
<dbReference type="PANTHER" id="PTHR31297">
    <property type="entry name" value="GLUCAN ENDO-1,6-BETA-GLUCOSIDASE B"/>
    <property type="match status" value="1"/>
</dbReference>
<dbReference type="AlphaFoldDB" id="A0A1Y4LCS7"/>
<reference evidence="8" key="1">
    <citation type="submission" date="2017-04" db="EMBL/GenBank/DDBJ databases">
        <title>Function of individual gut microbiota members based on whole genome sequencing of pure cultures obtained from chicken caecum.</title>
        <authorList>
            <person name="Medvecky M."/>
            <person name="Cejkova D."/>
            <person name="Polansky O."/>
            <person name="Karasova D."/>
            <person name="Kubasova T."/>
            <person name="Cizek A."/>
            <person name="Rychlik I."/>
        </authorList>
    </citation>
    <scope>NUCLEOTIDE SEQUENCE [LARGE SCALE GENOMIC DNA]</scope>
    <source>
        <strain evidence="8">An180</strain>
    </source>
</reference>
<gene>
    <name evidence="7" type="ORF">B5F17_01090</name>
</gene>
<dbReference type="RefSeq" id="WP_087369958.1">
    <property type="nucleotide sequence ID" value="NZ_NFKK01000001.1"/>
</dbReference>
<dbReference type="InterPro" id="IPR017853">
    <property type="entry name" value="GH"/>
</dbReference>
<evidence type="ECO:0000256" key="4">
    <source>
        <dbReference type="RuleBase" id="RU361153"/>
    </source>
</evidence>
<dbReference type="SUPFAM" id="SSF51445">
    <property type="entry name" value="(Trans)glycosidases"/>
    <property type="match status" value="1"/>
</dbReference>
<evidence type="ECO:0000313" key="8">
    <source>
        <dbReference type="Proteomes" id="UP000195897"/>
    </source>
</evidence>
<keyword evidence="2 4" id="KW-0378">Hydrolase</keyword>
<protein>
    <recommendedName>
        <fullName evidence="6">Glycoside hydrolase family 5 domain-containing protein</fullName>
    </recommendedName>
</protein>
<evidence type="ECO:0000256" key="5">
    <source>
        <dbReference type="SAM" id="SignalP"/>
    </source>
</evidence>
<organism evidence="7 8">
    <name type="scientific">Butyricicoccus pullicaecorum</name>
    <dbReference type="NCBI Taxonomy" id="501571"/>
    <lineage>
        <taxon>Bacteria</taxon>
        <taxon>Bacillati</taxon>
        <taxon>Bacillota</taxon>
        <taxon>Clostridia</taxon>
        <taxon>Eubacteriales</taxon>
        <taxon>Butyricicoccaceae</taxon>
        <taxon>Butyricicoccus</taxon>
    </lineage>
</organism>
<keyword evidence="3 4" id="KW-0326">Glycosidase</keyword>
<accession>A0A1Y4LCS7</accession>
<keyword evidence="1 5" id="KW-0732">Signal</keyword>
<dbReference type="InterPro" id="IPR001547">
    <property type="entry name" value="Glyco_hydro_5"/>
</dbReference>
<dbReference type="GO" id="GO:0005576">
    <property type="term" value="C:extracellular region"/>
    <property type="evidence" value="ECO:0007669"/>
    <property type="project" value="TreeGrafter"/>
</dbReference>
<evidence type="ECO:0000256" key="3">
    <source>
        <dbReference type="ARBA" id="ARBA00023295"/>
    </source>
</evidence>